<evidence type="ECO:0000313" key="3">
    <source>
        <dbReference type="WBParaSite" id="TCONS_00005008.p1"/>
    </source>
</evidence>
<evidence type="ECO:0000313" key="2">
    <source>
        <dbReference type="Proteomes" id="UP000035681"/>
    </source>
</evidence>
<reference evidence="3" key="1">
    <citation type="submission" date="2024-02" db="UniProtKB">
        <authorList>
            <consortium name="WormBaseParasite"/>
        </authorList>
    </citation>
    <scope>IDENTIFICATION</scope>
</reference>
<proteinExistence type="predicted"/>
<accession>A0AAF5D149</accession>
<dbReference type="Proteomes" id="UP000035681">
    <property type="component" value="Unplaced"/>
</dbReference>
<evidence type="ECO:0000256" key="1">
    <source>
        <dbReference type="SAM" id="Coils"/>
    </source>
</evidence>
<dbReference type="WBParaSite" id="TCONS_00005008.p1">
    <property type="protein sequence ID" value="TCONS_00005008.p1"/>
    <property type="gene ID" value="XLOC_003327"/>
</dbReference>
<keyword evidence="2" id="KW-1185">Reference proteome</keyword>
<dbReference type="AlphaFoldDB" id="A0AAF5D149"/>
<organism evidence="2 3">
    <name type="scientific">Strongyloides stercoralis</name>
    <name type="common">Threadworm</name>
    <dbReference type="NCBI Taxonomy" id="6248"/>
    <lineage>
        <taxon>Eukaryota</taxon>
        <taxon>Metazoa</taxon>
        <taxon>Ecdysozoa</taxon>
        <taxon>Nematoda</taxon>
        <taxon>Chromadorea</taxon>
        <taxon>Rhabditida</taxon>
        <taxon>Tylenchina</taxon>
        <taxon>Panagrolaimomorpha</taxon>
        <taxon>Strongyloidoidea</taxon>
        <taxon>Strongyloididae</taxon>
        <taxon>Strongyloides</taxon>
    </lineage>
</organism>
<feature type="coiled-coil region" evidence="1">
    <location>
        <begin position="660"/>
        <end position="687"/>
    </location>
</feature>
<sequence length="790" mass="92346">MNKYFLMKSCREKCNSIKRKNKDVESEEKTCQNSITNNVTSRVTSTADRSKRFIKQSFENIHAYFNKEPGTVVAIDEEYPPYKNFEDYDNLISQLEEESVIEKRYSVVCNVPIKENSIQLDDNNRIKSMIQGSPLNHLLLYGDKIIDYNGVTFSDLNKENSIPKKKIKNIKLTISRCGRSKAIPAMRARKHNLNIDCNNYHYYIFEVPRIVGIPLGFDAAYNSREKDFVVINISPNSIGGILFEQGDHIVDINSTLLSNSEIFSEVLKDPRTYPSFTVLVKKPYSKSSIESTKNFLNSPNFIFIKPDIKEIVEKIEDNIKEYRKEEGQKKTILKKENINEIPITSNNIDTILMKTNENNYKLNFLQPESETIQIESNIQNPLYLENVTKSSCFIMQWTNNLDNLNLHQKICEKDKIIQQKDIHIQHLTVLLEFQKDEIEDYRQLINSVEDQKNELEEKENIIEKLNEYKDILLAELQDKIEECTKNEQEIKKLNVENENLKVENDKILERYENCKFLLETKPSFDETIADAITSSDCSNSKLSSYEFYMNYDDLTNAINQRDSDIYDLRNEVECLRSSNKRMHSEMSFLKNELEELNNESYLKMLLNPNLRRSSIINLPSITEEQPMSLAEDMSIAIEIPETFELINQTSDNDEFYKAKILEMEKQLLESNQKLQEAIEQIKNHKCQIGYIDDMTEDDTQSLTTRNDSENCFINLKDIKKIHKDEINMLEEQIESLKAKLTSLSNEENYIKSHKKDTHNSINPFIFAIDYILSIVRSTFNIIIKKFNYIK</sequence>
<feature type="coiled-coil region" evidence="1">
    <location>
        <begin position="719"/>
        <end position="746"/>
    </location>
</feature>
<name>A0AAF5D149_STRER</name>
<feature type="coiled-coil region" evidence="1">
    <location>
        <begin position="424"/>
        <end position="510"/>
    </location>
</feature>
<keyword evidence="1" id="KW-0175">Coiled coil</keyword>
<protein>
    <submittedName>
        <fullName evidence="3">PDZ domain-containing protein</fullName>
    </submittedName>
</protein>